<dbReference type="Proteomes" id="UP001216329">
    <property type="component" value="Chromosome"/>
</dbReference>
<dbReference type="AlphaFoldDB" id="A0AAJ6BC61"/>
<protein>
    <submittedName>
        <fullName evidence="2">DNA binding domain-containing protein</fullName>
    </submittedName>
</protein>
<dbReference type="InterPro" id="IPR038461">
    <property type="entry name" value="Schlafen_AlbA_2_dom_sf"/>
</dbReference>
<name>A0AAJ6BC61_9PSED</name>
<sequence>MDISKARLDSLVSRLSEGLNVEIKTWIDPKADESIAKITKAVIALYNRNGGYLIIGFDNATLRPDLQGAPDDVKAAFHVDVIQGIVSKYSSISIEVQVAFVEREGLLHPVIAVPQGVTVPAAAKRDLLGQNGKPLVREDTVYFRTLGSNGTPSTSAIKASDWRDLLEICFDNREADIGRFLRRQLGNAGANIFSSALKSPTLEHRARSILQEGARARELSIEARQLDPSAQALLQKGSWEVGLVFDPPKDIEDSTKDFLAKVDSANPEYTGWPAWLVTSGFNNPLDRPYKLETAWESLVLGSSADKLDFYRMHARGQFYQSRILLDDLTTKVEPGTALDPRLAVYFVAEVIAVGLRFAEALDFDADAKLGFMFRWNGLRGRHIDHWLDNGFSSPRGATREDSIESYVEVPADTPASSIAPYVQRATSRLLGSFAGFELKPDAIEVEVNRLLKRK</sequence>
<dbReference type="EMBL" id="CP119325">
    <property type="protein sequence ID" value="WEK31563.1"/>
    <property type="molecule type" value="Genomic_DNA"/>
</dbReference>
<proteinExistence type="predicted"/>
<organism evidence="2 3">
    <name type="scientific">Candidatus Pseudomonas phytovorans</name>
    <dbReference type="NCBI Taxonomy" id="3121377"/>
    <lineage>
        <taxon>Bacteria</taxon>
        <taxon>Pseudomonadati</taxon>
        <taxon>Pseudomonadota</taxon>
        <taxon>Gammaproteobacteria</taxon>
        <taxon>Pseudomonadales</taxon>
        <taxon>Pseudomonadaceae</taxon>
        <taxon>Pseudomonas</taxon>
    </lineage>
</organism>
<gene>
    <name evidence="2" type="ORF">P0Y58_05025</name>
</gene>
<dbReference type="Pfam" id="PF04326">
    <property type="entry name" value="SLFN_AlbA_2"/>
    <property type="match status" value="1"/>
</dbReference>
<feature type="domain" description="Schlafen AlbA-2" evidence="1">
    <location>
        <begin position="17"/>
        <end position="137"/>
    </location>
</feature>
<dbReference type="Gene3D" id="3.30.950.30">
    <property type="entry name" value="Schlafen, AAA domain"/>
    <property type="match status" value="1"/>
</dbReference>
<evidence type="ECO:0000313" key="2">
    <source>
        <dbReference type="EMBL" id="WEK31563.1"/>
    </source>
</evidence>
<reference evidence="2" key="1">
    <citation type="submission" date="2023-03" db="EMBL/GenBank/DDBJ databases">
        <title>Andean soil-derived lignocellulolytic bacterial consortium as a source of novel taxa and putative plastic-active enzymes.</title>
        <authorList>
            <person name="Diaz-Garcia L."/>
            <person name="Chuvochina M."/>
            <person name="Feuerriegel G."/>
            <person name="Bunk B."/>
            <person name="Sproer C."/>
            <person name="Streit W.R."/>
            <person name="Rodriguez L.M."/>
            <person name="Overmann J."/>
            <person name="Jimenez D.J."/>
        </authorList>
    </citation>
    <scope>NUCLEOTIDE SEQUENCE</scope>
    <source>
        <strain evidence="2">MAG 876</strain>
    </source>
</reference>
<dbReference type="InterPro" id="IPR007421">
    <property type="entry name" value="Schlafen_AlbA_2_dom"/>
</dbReference>
<evidence type="ECO:0000259" key="1">
    <source>
        <dbReference type="Pfam" id="PF04326"/>
    </source>
</evidence>
<evidence type="ECO:0000313" key="3">
    <source>
        <dbReference type="Proteomes" id="UP001216329"/>
    </source>
</evidence>
<accession>A0AAJ6BC61</accession>